<feature type="compositionally biased region" description="Pro residues" evidence="1">
    <location>
        <begin position="167"/>
        <end position="179"/>
    </location>
</feature>
<feature type="region of interest" description="Disordered" evidence="1">
    <location>
        <begin position="114"/>
        <end position="242"/>
    </location>
</feature>
<dbReference type="SMART" id="SM00271">
    <property type="entry name" value="DnaJ"/>
    <property type="match status" value="1"/>
</dbReference>
<keyword evidence="5" id="KW-1185">Reference proteome</keyword>
<feature type="domain" description="J" evidence="3">
    <location>
        <begin position="3"/>
        <end position="70"/>
    </location>
</feature>
<sequence length="312" mass="33759">MSDAYRVLGVLPTADDAVIRAAYLALMKRYHPDQPGADVERAKSVAAAYRLVSDPERRSAHGLAMDERFAPGGAMAMPRKAKRQTGRLAFFAISAATAGLLYAALTQPLPEFDGGSGPVRTAQRDVAKPAPEVPSVLPERSEPEPPVRTPLPSTEEPEAVLPDPRDIPLPTPAPLPLPLPAARDTAVRTPPAKPVELAQRRVATAPRKAESSRLAESQAQAQAQAQPPVRLASRQATRSAPTRGSDIDLAALDRHQVVYYNQSFLAGDQARRSRLMESRIGFLKRLEACGSDSCKRDAYLARNQEVAAIMRR</sequence>
<proteinExistence type="predicted"/>
<dbReference type="InterPro" id="IPR036869">
    <property type="entry name" value="J_dom_sf"/>
</dbReference>
<accession>A0ABP7TAJ8</accession>
<evidence type="ECO:0000259" key="3">
    <source>
        <dbReference type="PROSITE" id="PS50076"/>
    </source>
</evidence>
<evidence type="ECO:0000256" key="2">
    <source>
        <dbReference type="SAM" id="Phobius"/>
    </source>
</evidence>
<evidence type="ECO:0000313" key="5">
    <source>
        <dbReference type="Proteomes" id="UP001500235"/>
    </source>
</evidence>
<dbReference type="Proteomes" id="UP001500235">
    <property type="component" value="Unassembled WGS sequence"/>
</dbReference>
<evidence type="ECO:0000256" key="1">
    <source>
        <dbReference type="SAM" id="MobiDB-lite"/>
    </source>
</evidence>
<keyword evidence="2" id="KW-0812">Transmembrane</keyword>
<evidence type="ECO:0000313" key="4">
    <source>
        <dbReference type="EMBL" id="GAA4023440.1"/>
    </source>
</evidence>
<keyword evidence="2" id="KW-1133">Transmembrane helix</keyword>
<feature type="transmembrane region" description="Helical" evidence="2">
    <location>
        <begin position="88"/>
        <end position="105"/>
    </location>
</feature>
<dbReference type="Pfam" id="PF00226">
    <property type="entry name" value="DnaJ"/>
    <property type="match status" value="1"/>
</dbReference>
<dbReference type="Gene3D" id="1.10.287.110">
    <property type="entry name" value="DnaJ domain"/>
    <property type="match status" value="1"/>
</dbReference>
<protein>
    <recommendedName>
        <fullName evidence="3">J domain-containing protein</fullName>
    </recommendedName>
</protein>
<dbReference type="RefSeq" id="WP_344707747.1">
    <property type="nucleotide sequence ID" value="NZ_BAABBQ010000001.1"/>
</dbReference>
<dbReference type="InterPro" id="IPR001623">
    <property type="entry name" value="DnaJ_domain"/>
</dbReference>
<dbReference type="PROSITE" id="PS50076">
    <property type="entry name" value="DNAJ_2"/>
    <property type="match status" value="1"/>
</dbReference>
<dbReference type="CDD" id="cd06257">
    <property type="entry name" value="DnaJ"/>
    <property type="match status" value="1"/>
</dbReference>
<organism evidence="4 5">
    <name type="scientific">Sphingomonas swuensis</name>
    <dbReference type="NCBI Taxonomy" id="977800"/>
    <lineage>
        <taxon>Bacteria</taxon>
        <taxon>Pseudomonadati</taxon>
        <taxon>Pseudomonadota</taxon>
        <taxon>Alphaproteobacteria</taxon>
        <taxon>Sphingomonadales</taxon>
        <taxon>Sphingomonadaceae</taxon>
        <taxon>Sphingomonas</taxon>
    </lineage>
</organism>
<reference evidence="5" key="1">
    <citation type="journal article" date="2019" name="Int. J. Syst. Evol. Microbiol.">
        <title>The Global Catalogue of Microorganisms (GCM) 10K type strain sequencing project: providing services to taxonomists for standard genome sequencing and annotation.</title>
        <authorList>
            <consortium name="The Broad Institute Genomics Platform"/>
            <consortium name="The Broad Institute Genome Sequencing Center for Infectious Disease"/>
            <person name="Wu L."/>
            <person name="Ma J."/>
        </authorList>
    </citation>
    <scope>NUCLEOTIDE SEQUENCE [LARGE SCALE GENOMIC DNA]</scope>
    <source>
        <strain evidence="5">JCM 17563</strain>
    </source>
</reference>
<gene>
    <name evidence="4" type="ORF">GCM10022280_25220</name>
</gene>
<keyword evidence="2" id="KW-0472">Membrane</keyword>
<dbReference type="EMBL" id="BAABBQ010000001">
    <property type="protein sequence ID" value="GAA4023440.1"/>
    <property type="molecule type" value="Genomic_DNA"/>
</dbReference>
<comment type="caution">
    <text evidence="4">The sequence shown here is derived from an EMBL/GenBank/DDBJ whole genome shotgun (WGS) entry which is preliminary data.</text>
</comment>
<name>A0ABP7TAJ8_9SPHN</name>
<dbReference type="SUPFAM" id="SSF46565">
    <property type="entry name" value="Chaperone J-domain"/>
    <property type="match status" value="1"/>
</dbReference>